<evidence type="ECO:0000313" key="7">
    <source>
        <dbReference type="EMBL" id="AGF76818.1"/>
    </source>
</evidence>
<dbReference type="STRING" id="1167006.UWK_00233"/>
<evidence type="ECO:0000259" key="6">
    <source>
        <dbReference type="Pfam" id="PF06803"/>
    </source>
</evidence>
<dbReference type="EMBL" id="CP003985">
    <property type="protein sequence ID" value="AGF76818.1"/>
    <property type="molecule type" value="Genomic_DNA"/>
</dbReference>
<comment type="subcellular location">
    <subcellularLocation>
        <location evidence="1">Endomembrane system</location>
        <topology evidence="1">Multi-pass membrane protein</topology>
    </subcellularLocation>
</comment>
<organism evidence="7 8">
    <name type="scientific">Desulfocapsa sulfexigens (strain DSM 10523 / SB164P1)</name>
    <dbReference type="NCBI Taxonomy" id="1167006"/>
    <lineage>
        <taxon>Bacteria</taxon>
        <taxon>Pseudomonadati</taxon>
        <taxon>Thermodesulfobacteriota</taxon>
        <taxon>Desulfobulbia</taxon>
        <taxon>Desulfobulbales</taxon>
        <taxon>Desulfocapsaceae</taxon>
        <taxon>Desulfocapsa</taxon>
    </lineage>
</organism>
<evidence type="ECO:0000256" key="5">
    <source>
        <dbReference type="SAM" id="Phobius"/>
    </source>
</evidence>
<feature type="transmembrane region" description="Helical" evidence="5">
    <location>
        <begin position="32"/>
        <end position="49"/>
    </location>
</feature>
<evidence type="ECO:0000256" key="2">
    <source>
        <dbReference type="ARBA" id="ARBA00022692"/>
    </source>
</evidence>
<dbReference type="Pfam" id="PF06803">
    <property type="entry name" value="DUF1232"/>
    <property type="match status" value="1"/>
</dbReference>
<dbReference type="HOGENOM" id="CLU_2522195_0_0_7"/>
<evidence type="ECO:0000256" key="4">
    <source>
        <dbReference type="ARBA" id="ARBA00023136"/>
    </source>
</evidence>
<proteinExistence type="predicted"/>
<accession>M1NZW4</accession>
<dbReference type="KEGG" id="dsf:UWK_00233"/>
<dbReference type="AlphaFoldDB" id="M1NZW4"/>
<dbReference type="OrthoDB" id="9804184at2"/>
<feature type="domain" description="DUF1232" evidence="6">
    <location>
        <begin position="34"/>
        <end position="70"/>
    </location>
</feature>
<keyword evidence="8" id="KW-1185">Reference proteome</keyword>
<gene>
    <name evidence="7" type="ordered locus">UWK_00233</name>
</gene>
<keyword evidence="4 5" id="KW-0472">Membrane</keyword>
<reference evidence="8" key="1">
    <citation type="journal article" date="2013" name="Stand. Genomic Sci.">
        <title>Complete genome sequence of Desulfocapsa sulfexigens, a marine deltaproteobacterium specialized in disproportionating inorganic sulfur compounds.</title>
        <authorList>
            <person name="Finster K.W."/>
            <person name="Kjeldsen K.U."/>
            <person name="Kube M."/>
            <person name="Reinhardt R."/>
            <person name="Mussmann M."/>
            <person name="Amann R."/>
            <person name="Schreiber L."/>
        </authorList>
    </citation>
    <scope>NUCLEOTIDE SEQUENCE [LARGE SCALE GENOMIC DNA]</scope>
    <source>
        <strain evidence="8">DSM 10523 / SB164P1</strain>
    </source>
</reference>
<evidence type="ECO:0000313" key="8">
    <source>
        <dbReference type="Proteomes" id="UP000011721"/>
    </source>
</evidence>
<dbReference type="GO" id="GO:0012505">
    <property type="term" value="C:endomembrane system"/>
    <property type="evidence" value="ECO:0007669"/>
    <property type="project" value="UniProtKB-SubCell"/>
</dbReference>
<dbReference type="eggNOG" id="COG3339">
    <property type="taxonomic scope" value="Bacteria"/>
</dbReference>
<dbReference type="Proteomes" id="UP000011721">
    <property type="component" value="Chromosome"/>
</dbReference>
<protein>
    <recommendedName>
        <fullName evidence="6">DUF1232 domain-containing protein</fullName>
    </recommendedName>
</protein>
<evidence type="ECO:0000256" key="1">
    <source>
        <dbReference type="ARBA" id="ARBA00004127"/>
    </source>
</evidence>
<keyword evidence="3 5" id="KW-1133">Transmembrane helix</keyword>
<sequence length="84" mass="9522">MTSSPKNSPGQLPLWGRIQSWARLLFRRDTPWKVKAILAFAILYILSPFDLVPDWIVGFGLLDDLTVVSLLVAWAIKIAEKKTK</sequence>
<dbReference type="RefSeq" id="WP_015402517.1">
    <property type="nucleotide sequence ID" value="NC_020304.1"/>
</dbReference>
<dbReference type="InterPro" id="IPR010652">
    <property type="entry name" value="DUF1232"/>
</dbReference>
<keyword evidence="2 5" id="KW-0812">Transmembrane</keyword>
<evidence type="ECO:0000256" key="3">
    <source>
        <dbReference type="ARBA" id="ARBA00022989"/>
    </source>
</evidence>
<name>M1NZW4_DESSD</name>